<dbReference type="InterPro" id="IPR050789">
    <property type="entry name" value="Diverse_Enzym_Activities"/>
</dbReference>
<keyword evidence="2" id="KW-0378">Hydrolase</keyword>
<dbReference type="PANTHER" id="PTHR43283:SF3">
    <property type="entry name" value="BETA-LACTAMASE FAMILY PROTEIN (AFU_ORTHOLOGUE AFUA_5G07500)"/>
    <property type="match status" value="1"/>
</dbReference>
<dbReference type="InterPro" id="IPR012338">
    <property type="entry name" value="Beta-lactam/transpept-like"/>
</dbReference>
<dbReference type="OrthoDB" id="9808046at2"/>
<evidence type="ECO:0000313" key="2">
    <source>
        <dbReference type="EMBL" id="RAK63430.1"/>
    </source>
</evidence>
<keyword evidence="3" id="KW-1185">Reference proteome</keyword>
<evidence type="ECO:0000259" key="1">
    <source>
        <dbReference type="Pfam" id="PF00144"/>
    </source>
</evidence>
<name>A0A328B7M9_9CAUL</name>
<dbReference type="Pfam" id="PF00144">
    <property type="entry name" value="Beta-lactamase"/>
    <property type="match status" value="1"/>
</dbReference>
<dbReference type="AlphaFoldDB" id="A0A328B7M9"/>
<proteinExistence type="predicted"/>
<dbReference type="SUPFAM" id="SSF56601">
    <property type="entry name" value="beta-lactamase/transpeptidase-like"/>
    <property type="match status" value="1"/>
</dbReference>
<dbReference type="InterPro" id="IPR001466">
    <property type="entry name" value="Beta-lactam-related"/>
</dbReference>
<evidence type="ECO:0000313" key="3">
    <source>
        <dbReference type="Proteomes" id="UP000249524"/>
    </source>
</evidence>
<gene>
    <name evidence="2" type="ORF">DJ019_16595</name>
</gene>
<dbReference type="Gene3D" id="3.40.710.10">
    <property type="entry name" value="DD-peptidase/beta-lactamase superfamily"/>
    <property type="match status" value="1"/>
</dbReference>
<dbReference type="Proteomes" id="UP000249524">
    <property type="component" value="Unassembled WGS sequence"/>
</dbReference>
<comment type="caution">
    <text evidence="2">The sequence shown here is derived from an EMBL/GenBank/DDBJ whole genome shotgun (WGS) entry which is preliminary data.</text>
</comment>
<organism evidence="2 3">
    <name type="scientific">Phenylobacterium kunshanense</name>
    <dbReference type="NCBI Taxonomy" id="1445034"/>
    <lineage>
        <taxon>Bacteria</taxon>
        <taxon>Pseudomonadati</taxon>
        <taxon>Pseudomonadota</taxon>
        <taxon>Alphaproteobacteria</taxon>
        <taxon>Caulobacterales</taxon>
        <taxon>Caulobacteraceae</taxon>
        <taxon>Phenylobacterium</taxon>
    </lineage>
</organism>
<feature type="domain" description="Beta-lactamase-related" evidence="1">
    <location>
        <begin position="22"/>
        <end position="394"/>
    </location>
</feature>
<dbReference type="EMBL" id="QFYS01000008">
    <property type="protein sequence ID" value="RAK63430.1"/>
    <property type="molecule type" value="Genomic_DNA"/>
</dbReference>
<reference evidence="2 3" key="1">
    <citation type="submission" date="2018-05" db="EMBL/GenBank/DDBJ databases">
        <authorList>
            <person name="Lanie J.A."/>
            <person name="Ng W.-L."/>
            <person name="Kazmierczak K.M."/>
            <person name="Andrzejewski T.M."/>
            <person name="Davidsen T.M."/>
            <person name="Wayne K.J."/>
            <person name="Tettelin H."/>
            <person name="Glass J.I."/>
            <person name="Rusch D."/>
            <person name="Podicherti R."/>
            <person name="Tsui H.-C.T."/>
            <person name="Winkler M.E."/>
        </authorList>
    </citation>
    <scope>NUCLEOTIDE SEQUENCE [LARGE SCALE GENOMIC DNA]</scope>
    <source>
        <strain evidence="2 3">BUT-10</strain>
    </source>
</reference>
<dbReference type="GO" id="GO:0016787">
    <property type="term" value="F:hydrolase activity"/>
    <property type="evidence" value="ECO:0007669"/>
    <property type="project" value="UniProtKB-KW"/>
</dbReference>
<protein>
    <submittedName>
        <fullName evidence="2">Serine hydrolase</fullName>
    </submittedName>
</protein>
<dbReference type="PANTHER" id="PTHR43283">
    <property type="entry name" value="BETA-LACTAMASE-RELATED"/>
    <property type="match status" value="1"/>
</dbReference>
<dbReference type="RefSeq" id="WP_111277270.1">
    <property type="nucleotide sequence ID" value="NZ_QFYS01000008.1"/>
</dbReference>
<accession>A0A328B7M9</accession>
<sequence>MSKAERLGFSPERLKRIDAFLEEKYVGPGRLPCAQFVLARGGEVVHQTLLGQQDPERGVPLAEDTVFRIYSMTKPVTSVALMQLVEEGKIALDDPVHRYIPAWKDLGVFSAGVNPVFATTPPERPMQVVDLLRHTSGLTYGFQNRTNVDAAYRKLKLEAMHGEHDLESMIDMLSRVPLEFSPGEAWNYSVATDVVGYLVQTVAGKPLDVALRERIFEPLGMVDTGFFVRDDQRNRFAACYDAVLGGKMKLQDDPQKSPYLAPPKLLSGGGGLVGTAADYMRFANMLLNRGELDGARILAPKTVDLMASNHLPGGADLTEMSRSLFSESTNAGVGFGLGFAVVFDPPQTLIPCSLGEFYWGGAASTAFWVDPLEDITAVFMTQLLPSSTYPIRRELRTLVYSALMETNG</sequence>